<comment type="caution">
    <text evidence="9">The sequence shown here is derived from an EMBL/GenBank/DDBJ whole genome shotgun (WGS) entry which is preliminary data.</text>
</comment>
<dbReference type="Gene3D" id="3.90.180.10">
    <property type="entry name" value="Medium-chain alcohol dehydrogenases, catalytic domain"/>
    <property type="match status" value="1"/>
</dbReference>
<protein>
    <recommendedName>
        <fullName evidence="11">Alcohol dehydrogenase</fullName>
    </recommendedName>
</protein>
<dbReference type="PANTHER" id="PTHR42940">
    <property type="entry name" value="ALCOHOL DEHYDROGENASE 1-RELATED"/>
    <property type="match status" value="1"/>
</dbReference>
<dbReference type="CDD" id="cd08296">
    <property type="entry name" value="CAD_like"/>
    <property type="match status" value="1"/>
</dbReference>
<dbReference type="SUPFAM" id="SSF50129">
    <property type="entry name" value="GroES-like"/>
    <property type="match status" value="1"/>
</dbReference>
<evidence type="ECO:0000256" key="2">
    <source>
        <dbReference type="ARBA" id="ARBA00008072"/>
    </source>
</evidence>
<evidence type="ECO:0000256" key="5">
    <source>
        <dbReference type="ARBA" id="ARBA00023002"/>
    </source>
</evidence>
<evidence type="ECO:0000259" key="7">
    <source>
        <dbReference type="Pfam" id="PF00107"/>
    </source>
</evidence>
<organism evidence="9 10">
    <name type="scientific">Hymenoscyphus albidus</name>
    <dbReference type="NCBI Taxonomy" id="595503"/>
    <lineage>
        <taxon>Eukaryota</taxon>
        <taxon>Fungi</taxon>
        <taxon>Dikarya</taxon>
        <taxon>Ascomycota</taxon>
        <taxon>Pezizomycotina</taxon>
        <taxon>Leotiomycetes</taxon>
        <taxon>Helotiales</taxon>
        <taxon>Helotiaceae</taxon>
        <taxon>Hymenoscyphus</taxon>
    </lineage>
</organism>
<dbReference type="PANTHER" id="PTHR42940:SF7">
    <property type="entry name" value="ALCOHOL DEHYDROGENASE-LIKE N-TERMINAL DOMAIN-CONTAINING PROTEIN"/>
    <property type="match status" value="1"/>
</dbReference>
<evidence type="ECO:0000313" key="9">
    <source>
        <dbReference type="EMBL" id="CAG8975055.1"/>
    </source>
</evidence>
<dbReference type="Pfam" id="PF00107">
    <property type="entry name" value="ADH_zinc_N"/>
    <property type="match status" value="1"/>
</dbReference>
<dbReference type="GO" id="GO:0005737">
    <property type="term" value="C:cytoplasm"/>
    <property type="evidence" value="ECO:0007669"/>
    <property type="project" value="TreeGrafter"/>
</dbReference>
<keyword evidence="4" id="KW-0862">Zinc</keyword>
<evidence type="ECO:0000256" key="1">
    <source>
        <dbReference type="ARBA" id="ARBA00001947"/>
    </source>
</evidence>
<feature type="domain" description="Alcohol dehydrogenase-like N-terminal" evidence="8">
    <location>
        <begin position="52"/>
        <end position="162"/>
    </location>
</feature>
<dbReference type="InterPro" id="IPR013149">
    <property type="entry name" value="ADH-like_C"/>
</dbReference>
<reference evidence="9" key="1">
    <citation type="submission" date="2021-07" db="EMBL/GenBank/DDBJ databases">
        <authorList>
            <person name="Durling M."/>
        </authorList>
    </citation>
    <scope>NUCLEOTIDE SEQUENCE</scope>
</reference>
<proteinExistence type="inferred from homology"/>
<dbReference type="InterPro" id="IPR013154">
    <property type="entry name" value="ADH-like_N"/>
</dbReference>
<dbReference type="SUPFAM" id="SSF51735">
    <property type="entry name" value="NAD(P)-binding Rossmann-fold domains"/>
    <property type="match status" value="1"/>
</dbReference>
<keyword evidence="6" id="KW-0520">NAD</keyword>
<dbReference type="Gene3D" id="3.40.50.720">
    <property type="entry name" value="NAD(P)-binding Rossmann-like Domain"/>
    <property type="match status" value="1"/>
</dbReference>
<comment type="similarity">
    <text evidence="2">Belongs to the zinc-containing alcohol dehydrogenase family.</text>
</comment>
<dbReference type="FunFam" id="3.40.50.720:FF:000039">
    <property type="entry name" value="Alcohol dehydrogenase AdhP"/>
    <property type="match status" value="1"/>
</dbReference>
<accession>A0A9N9LL25</accession>
<dbReference type="Proteomes" id="UP000701801">
    <property type="component" value="Unassembled WGS sequence"/>
</dbReference>
<evidence type="ECO:0000259" key="8">
    <source>
        <dbReference type="Pfam" id="PF08240"/>
    </source>
</evidence>
<dbReference type="OrthoDB" id="256333at2759"/>
<dbReference type="EMBL" id="CAJVRM010000124">
    <property type="protein sequence ID" value="CAG8975055.1"/>
    <property type="molecule type" value="Genomic_DNA"/>
</dbReference>
<evidence type="ECO:0000256" key="6">
    <source>
        <dbReference type="ARBA" id="ARBA00023027"/>
    </source>
</evidence>
<feature type="domain" description="Alcohol dehydrogenase-like C-terminal" evidence="7">
    <location>
        <begin position="201"/>
        <end position="322"/>
    </location>
</feature>
<dbReference type="GO" id="GO:0004022">
    <property type="term" value="F:alcohol dehydrogenase (NAD+) activity"/>
    <property type="evidence" value="ECO:0007669"/>
    <property type="project" value="TreeGrafter"/>
</dbReference>
<evidence type="ECO:0008006" key="11">
    <source>
        <dbReference type="Google" id="ProtNLM"/>
    </source>
</evidence>
<dbReference type="InterPro" id="IPR036291">
    <property type="entry name" value="NAD(P)-bd_dom_sf"/>
</dbReference>
<keyword evidence="5" id="KW-0560">Oxidoreductase</keyword>
<evidence type="ECO:0000313" key="10">
    <source>
        <dbReference type="Proteomes" id="UP000701801"/>
    </source>
</evidence>
<dbReference type="Pfam" id="PF08240">
    <property type="entry name" value="ADH_N"/>
    <property type="match status" value="1"/>
</dbReference>
<feature type="non-terminal residue" evidence="9">
    <location>
        <position position="360"/>
    </location>
</feature>
<name>A0A9N9LL25_9HELO</name>
<gene>
    <name evidence="9" type="ORF">HYALB_00011834</name>
</gene>
<dbReference type="InterPro" id="IPR011032">
    <property type="entry name" value="GroES-like_sf"/>
</dbReference>
<sequence length="360" mass="38689">LLPSTNPILIKSHFEHATKKMPSLPKTYKVAVFEKKGAPFSLQDRELKLPAQGEVLVKVIASGVCRSDDDGVKEAEFGNSFPIVPGHEIIGEIASVPDGEKRWKVGDRVGGPWHGGHDRVCKQCQRGQFQMCQDGAINGVTRDGGYAEYVLLRSEAVVNVPKDVDSVEYAPILCAGITVFNSIRKCKITPGDLVAVQGLGGLGHLAVQYANKMGYKVVALSSGGSKKDFADKLGAHEYIDTTKEDASKKLMEMGGAALIVCTAPNPKAISPLTAGLEPGGRVLILSPCGPVEVNSVDLIMRAASVAGFPRGHALDSEEAIAFTKLHGIKCMVEKFPFKDVQKAYEHMMSGDVRFRCVLVM</sequence>
<dbReference type="AlphaFoldDB" id="A0A9N9LL25"/>
<keyword evidence="3" id="KW-0479">Metal-binding</keyword>
<dbReference type="GO" id="GO:0046872">
    <property type="term" value="F:metal ion binding"/>
    <property type="evidence" value="ECO:0007669"/>
    <property type="project" value="UniProtKB-KW"/>
</dbReference>
<evidence type="ECO:0000256" key="3">
    <source>
        <dbReference type="ARBA" id="ARBA00022723"/>
    </source>
</evidence>
<comment type="cofactor">
    <cofactor evidence="1">
        <name>Zn(2+)</name>
        <dbReference type="ChEBI" id="CHEBI:29105"/>
    </cofactor>
</comment>
<evidence type="ECO:0000256" key="4">
    <source>
        <dbReference type="ARBA" id="ARBA00022833"/>
    </source>
</evidence>
<keyword evidence="10" id="KW-1185">Reference proteome</keyword>